<protein>
    <submittedName>
        <fullName evidence="2">Uncharacterized protein</fullName>
    </submittedName>
</protein>
<evidence type="ECO:0000313" key="3">
    <source>
        <dbReference type="Proteomes" id="UP001054252"/>
    </source>
</evidence>
<sequence>MALKNSPAIQSESRKNNEGEEFQMQGRDQLFSTLSSTCLRRFQCYSNW</sequence>
<comment type="caution">
    <text evidence="2">The sequence shown here is derived from an EMBL/GenBank/DDBJ whole genome shotgun (WGS) entry which is preliminary data.</text>
</comment>
<name>A0AAV5M814_9ROSI</name>
<keyword evidence="3" id="KW-1185">Reference proteome</keyword>
<dbReference type="Proteomes" id="UP001054252">
    <property type="component" value="Unassembled WGS sequence"/>
</dbReference>
<dbReference type="EMBL" id="BPVZ01000197">
    <property type="protein sequence ID" value="GKV45690.1"/>
    <property type="molecule type" value="Genomic_DNA"/>
</dbReference>
<reference evidence="2 3" key="1">
    <citation type="journal article" date="2021" name="Commun. Biol.">
        <title>The genome of Shorea leprosula (Dipterocarpaceae) highlights the ecological relevance of drought in aseasonal tropical rainforests.</title>
        <authorList>
            <person name="Ng K.K.S."/>
            <person name="Kobayashi M.J."/>
            <person name="Fawcett J.A."/>
            <person name="Hatakeyama M."/>
            <person name="Paape T."/>
            <person name="Ng C.H."/>
            <person name="Ang C.C."/>
            <person name="Tnah L.H."/>
            <person name="Lee C.T."/>
            <person name="Nishiyama T."/>
            <person name="Sese J."/>
            <person name="O'Brien M.J."/>
            <person name="Copetti D."/>
            <person name="Mohd Noor M.I."/>
            <person name="Ong R.C."/>
            <person name="Putra M."/>
            <person name="Sireger I.Z."/>
            <person name="Indrioko S."/>
            <person name="Kosugi Y."/>
            <person name="Izuno A."/>
            <person name="Isagi Y."/>
            <person name="Lee S.L."/>
            <person name="Shimizu K.K."/>
        </authorList>
    </citation>
    <scope>NUCLEOTIDE SEQUENCE [LARGE SCALE GENOMIC DNA]</scope>
    <source>
        <strain evidence="2">214</strain>
    </source>
</reference>
<gene>
    <name evidence="2" type="ORF">SLEP1_g52748</name>
</gene>
<organism evidence="2 3">
    <name type="scientific">Rubroshorea leprosula</name>
    <dbReference type="NCBI Taxonomy" id="152421"/>
    <lineage>
        <taxon>Eukaryota</taxon>
        <taxon>Viridiplantae</taxon>
        <taxon>Streptophyta</taxon>
        <taxon>Embryophyta</taxon>
        <taxon>Tracheophyta</taxon>
        <taxon>Spermatophyta</taxon>
        <taxon>Magnoliopsida</taxon>
        <taxon>eudicotyledons</taxon>
        <taxon>Gunneridae</taxon>
        <taxon>Pentapetalae</taxon>
        <taxon>rosids</taxon>
        <taxon>malvids</taxon>
        <taxon>Malvales</taxon>
        <taxon>Dipterocarpaceae</taxon>
        <taxon>Rubroshorea</taxon>
    </lineage>
</organism>
<evidence type="ECO:0000256" key="1">
    <source>
        <dbReference type="SAM" id="MobiDB-lite"/>
    </source>
</evidence>
<evidence type="ECO:0000313" key="2">
    <source>
        <dbReference type="EMBL" id="GKV45690.1"/>
    </source>
</evidence>
<dbReference type="AlphaFoldDB" id="A0AAV5M814"/>
<proteinExistence type="predicted"/>
<feature type="region of interest" description="Disordered" evidence="1">
    <location>
        <begin position="1"/>
        <end position="24"/>
    </location>
</feature>
<accession>A0AAV5M814</accession>